<dbReference type="EMBL" id="DS985241">
    <property type="protein sequence ID" value="EDV28407.1"/>
    <property type="molecule type" value="Genomic_DNA"/>
</dbReference>
<dbReference type="FunCoup" id="B3RIF2">
    <property type="interactions" value="893"/>
</dbReference>
<evidence type="ECO:0000313" key="3">
    <source>
        <dbReference type="EMBL" id="EDV28407.1"/>
    </source>
</evidence>
<dbReference type="SMART" id="SM00449">
    <property type="entry name" value="SPRY"/>
    <property type="match status" value="1"/>
</dbReference>
<dbReference type="OMA" id="HMGNEVV"/>
<dbReference type="eggNOG" id="KOG4030">
    <property type="taxonomic scope" value="Eukaryota"/>
</dbReference>
<keyword evidence="4" id="KW-1185">Reference proteome</keyword>
<dbReference type="PhylomeDB" id="B3RIF2"/>
<protein>
    <recommendedName>
        <fullName evidence="1">SPRY domain-containing protein 7</fullName>
    </recommendedName>
</protein>
<feature type="domain" description="B30.2/SPRY" evidence="2">
    <location>
        <begin position="1"/>
        <end position="182"/>
    </location>
</feature>
<dbReference type="InterPro" id="IPR001870">
    <property type="entry name" value="B30.2/SPRY"/>
</dbReference>
<evidence type="ECO:0000259" key="2">
    <source>
        <dbReference type="PROSITE" id="PS50188"/>
    </source>
</evidence>
<dbReference type="Gene3D" id="2.60.120.920">
    <property type="match status" value="1"/>
</dbReference>
<dbReference type="OrthoDB" id="40953at2759"/>
<dbReference type="STRING" id="10228.B3RIF2"/>
<dbReference type="PANTHER" id="PTHR20951:SF2">
    <property type="entry name" value="SPRY DOMAIN-CONTAINING PROTEIN 7"/>
    <property type="match status" value="1"/>
</dbReference>
<dbReference type="PANTHER" id="PTHR20951">
    <property type="entry name" value="C13ORF1 PROTEIN-RELATED"/>
    <property type="match status" value="1"/>
</dbReference>
<name>B3RIF2_TRIAD</name>
<organism evidence="3 4">
    <name type="scientific">Trichoplax adhaerens</name>
    <name type="common">Trichoplax reptans</name>
    <dbReference type="NCBI Taxonomy" id="10228"/>
    <lineage>
        <taxon>Eukaryota</taxon>
        <taxon>Metazoa</taxon>
        <taxon>Placozoa</taxon>
        <taxon>Uniplacotomia</taxon>
        <taxon>Trichoplacea</taxon>
        <taxon>Trichoplacidae</taxon>
        <taxon>Trichoplax</taxon>
    </lineage>
</organism>
<dbReference type="KEGG" id="tad:TRIADDRAFT_49551"/>
<sequence length="199" mass="21751">MDATQTITSVFCNCFQIGIGQRPAQTEPQNKVALDTKRMGSNCVIVKSGRRICGSGGCLANSPIAQNKGYFEIKVQSTGIWGFGVAFKDCNLDEIPLGNDSKSWVYTSSGNILHDGTAKYSNLKKAEEGDVMACTYDHVELNFYLNGDNLQAPVTGFKGTVFPVIYVDKSAILDVSFCDKFYYPPPVGFEGIMMEHSII</sequence>
<dbReference type="InterPro" id="IPR003877">
    <property type="entry name" value="SPRY_dom"/>
</dbReference>
<dbReference type="Proteomes" id="UP000009022">
    <property type="component" value="Unassembled WGS sequence"/>
</dbReference>
<accession>B3RIF2</accession>
<dbReference type="CDD" id="cd12880">
    <property type="entry name" value="SPRYD7"/>
    <property type="match status" value="1"/>
</dbReference>
<reference evidence="3 4" key="1">
    <citation type="journal article" date="2008" name="Nature">
        <title>The Trichoplax genome and the nature of placozoans.</title>
        <authorList>
            <person name="Srivastava M."/>
            <person name="Begovic E."/>
            <person name="Chapman J."/>
            <person name="Putnam N.H."/>
            <person name="Hellsten U."/>
            <person name="Kawashima T."/>
            <person name="Kuo A."/>
            <person name="Mitros T."/>
            <person name="Salamov A."/>
            <person name="Carpenter M.L."/>
            <person name="Signorovitch A.Y."/>
            <person name="Moreno M.A."/>
            <person name="Kamm K."/>
            <person name="Grimwood J."/>
            <person name="Schmutz J."/>
            <person name="Shapiro H."/>
            <person name="Grigoriev I.V."/>
            <person name="Buss L.W."/>
            <person name="Schierwater B."/>
            <person name="Dellaporta S.L."/>
            <person name="Rokhsar D.S."/>
        </authorList>
    </citation>
    <scope>NUCLEOTIDE SEQUENCE [LARGE SCALE GENOMIC DNA]</scope>
    <source>
        <strain evidence="3 4">Grell-BS-1999</strain>
    </source>
</reference>
<dbReference type="InterPro" id="IPR013320">
    <property type="entry name" value="ConA-like_dom_sf"/>
</dbReference>
<dbReference type="InParanoid" id="B3RIF2"/>
<dbReference type="HOGENOM" id="CLU_085855_0_0_1"/>
<gene>
    <name evidence="3" type="ORF">TRIADDRAFT_49551</name>
</gene>
<proteinExistence type="predicted"/>
<dbReference type="InterPro" id="IPR035766">
    <property type="entry name" value="SPRYD7"/>
</dbReference>
<evidence type="ECO:0000256" key="1">
    <source>
        <dbReference type="ARBA" id="ARBA00021772"/>
    </source>
</evidence>
<dbReference type="Pfam" id="PF00622">
    <property type="entry name" value="SPRY"/>
    <property type="match status" value="1"/>
</dbReference>
<evidence type="ECO:0000313" key="4">
    <source>
        <dbReference type="Proteomes" id="UP000009022"/>
    </source>
</evidence>
<dbReference type="InterPro" id="IPR043136">
    <property type="entry name" value="B30.2/SPRY_sf"/>
</dbReference>
<dbReference type="PROSITE" id="PS50188">
    <property type="entry name" value="B302_SPRY"/>
    <property type="match status" value="1"/>
</dbReference>
<dbReference type="AlphaFoldDB" id="B3RIF2"/>
<dbReference type="CTD" id="6749641"/>
<dbReference type="SUPFAM" id="SSF49899">
    <property type="entry name" value="Concanavalin A-like lectins/glucanases"/>
    <property type="match status" value="1"/>
</dbReference>
<dbReference type="GeneID" id="6749641"/>
<dbReference type="RefSeq" id="XP_002107609.1">
    <property type="nucleotide sequence ID" value="XM_002107573.1"/>
</dbReference>